<dbReference type="PANTHER" id="PTHR13414:SF9">
    <property type="entry name" value="PROTON-COUPLED ZINC ANTIPORTER SLC30A9, MITOCHONDRIAL"/>
    <property type="match status" value="1"/>
</dbReference>
<protein>
    <submittedName>
        <fullName evidence="9">Cation diffusion facilitator transporter</fullName>
    </submittedName>
</protein>
<feature type="transmembrane region" description="Helical" evidence="7">
    <location>
        <begin position="231"/>
        <end position="249"/>
    </location>
</feature>
<evidence type="ECO:0000256" key="5">
    <source>
        <dbReference type="ARBA" id="ARBA00023136"/>
    </source>
</evidence>
<dbReference type="SUPFAM" id="SSF161111">
    <property type="entry name" value="Cation efflux protein transmembrane domain-like"/>
    <property type="match status" value="1"/>
</dbReference>
<evidence type="ECO:0000256" key="7">
    <source>
        <dbReference type="SAM" id="Phobius"/>
    </source>
</evidence>
<keyword evidence="4 7" id="KW-1133">Transmembrane helix</keyword>
<keyword evidence="3 7" id="KW-0812">Transmembrane</keyword>
<dbReference type="InterPro" id="IPR058533">
    <property type="entry name" value="Cation_efflux_TM"/>
</dbReference>
<dbReference type="Gene3D" id="1.20.1510.10">
    <property type="entry name" value="Cation efflux protein transmembrane domain"/>
    <property type="match status" value="1"/>
</dbReference>
<comment type="subcellular location">
    <subcellularLocation>
        <location evidence="1">Membrane</location>
        <topology evidence="1">Multi-pass membrane protein</topology>
    </subcellularLocation>
</comment>
<feature type="compositionally biased region" description="Pro residues" evidence="6">
    <location>
        <begin position="1"/>
        <end position="12"/>
    </location>
</feature>
<dbReference type="InterPro" id="IPR040177">
    <property type="entry name" value="SLC30A9"/>
</dbReference>
<dbReference type="Proteomes" id="UP001321475">
    <property type="component" value="Chromosome"/>
</dbReference>
<feature type="transmembrane region" description="Helical" evidence="7">
    <location>
        <begin position="113"/>
        <end position="137"/>
    </location>
</feature>
<gene>
    <name evidence="9" type="ORF">GCM10025865_09120</name>
</gene>
<dbReference type="Pfam" id="PF01545">
    <property type="entry name" value="Cation_efflux"/>
    <property type="match status" value="1"/>
</dbReference>
<evidence type="ECO:0000256" key="4">
    <source>
        <dbReference type="ARBA" id="ARBA00022989"/>
    </source>
</evidence>
<feature type="domain" description="Cation efflux protein transmembrane" evidence="8">
    <location>
        <begin position="47"/>
        <end position="250"/>
    </location>
</feature>
<dbReference type="NCBIfam" id="TIGR01297">
    <property type="entry name" value="CDF"/>
    <property type="match status" value="1"/>
</dbReference>
<evidence type="ECO:0000256" key="2">
    <source>
        <dbReference type="ARBA" id="ARBA00022448"/>
    </source>
</evidence>
<dbReference type="InterPro" id="IPR002524">
    <property type="entry name" value="Cation_efflux"/>
</dbReference>
<dbReference type="RefSeq" id="WP_286218726.1">
    <property type="nucleotide sequence ID" value="NZ_AP027729.1"/>
</dbReference>
<keyword evidence="2" id="KW-0813">Transport</keyword>
<evidence type="ECO:0000256" key="1">
    <source>
        <dbReference type="ARBA" id="ARBA00004141"/>
    </source>
</evidence>
<evidence type="ECO:0000313" key="9">
    <source>
        <dbReference type="EMBL" id="BDZ41613.1"/>
    </source>
</evidence>
<proteinExistence type="predicted"/>
<accession>A0ABM8G0L6</accession>
<keyword evidence="5 7" id="KW-0472">Membrane</keyword>
<evidence type="ECO:0000256" key="6">
    <source>
        <dbReference type="SAM" id="MobiDB-lite"/>
    </source>
</evidence>
<keyword evidence="10" id="KW-1185">Reference proteome</keyword>
<dbReference type="PANTHER" id="PTHR13414">
    <property type="entry name" value="HUEL-CATION TRANSPORTER"/>
    <property type="match status" value="1"/>
</dbReference>
<evidence type="ECO:0000259" key="8">
    <source>
        <dbReference type="Pfam" id="PF01545"/>
    </source>
</evidence>
<sequence length="346" mass="36093">MTQPQPTDPTPGPASDTPERDVTTGARLAGSVGASSDGEATESTLTVVIAFAANAVIAVAKSFAAVLTGSASMMAEAVHSWADTGNEVFLLIADKRARRPASPQHPLGHGREAYVWSMFAAIGLFAIGAGVSITHGIQELVHPEPADDYGIAYAVLGFAFLLEGFSFLQAVKQSRAEARAGERELLSHVLRTSDPTVRAVFAEDAAALVGLLVAFVGVGLHQITGSPVPDAIGSIVVGLVLGVVAVILIDRNRRFLVGEGVEPRTRVLVLQRILECDGVVRVTYLRIEFVGPRSLYVVAAVDLEGDDAESDVGRRLAVIERGLAAEQVVAGAVLTVSAPEDASLSA</sequence>
<feature type="region of interest" description="Disordered" evidence="6">
    <location>
        <begin position="1"/>
        <end position="22"/>
    </location>
</feature>
<organism evidence="9 10">
    <name type="scientific">Paraoerskovia sediminicola</name>
    <dbReference type="NCBI Taxonomy" id="1138587"/>
    <lineage>
        <taxon>Bacteria</taxon>
        <taxon>Bacillati</taxon>
        <taxon>Actinomycetota</taxon>
        <taxon>Actinomycetes</taxon>
        <taxon>Micrococcales</taxon>
        <taxon>Cellulomonadaceae</taxon>
        <taxon>Paraoerskovia</taxon>
    </lineage>
</organism>
<evidence type="ECO:0000256" key="3">
    <source>
        <dbReference type="ARBA" id="ARBA00022692"/>
    </source>
</evidence>
<dbReference type="EMBL" id="AP027729">
    <property type="protein sequence ID" value="BDZ41613.1"/>
    <property type="molecule type" value="Genomic_DNA"/>
</dbReference>
<feature type="transmembrane region" description="Helical" evidence="7">
    <location>
        <begin position="149"/>
        <end position="171"/>
    </location>
</feature>
<reference evidence="10" key="1">
    <citation type="journal article" date="2019" name="Int. J. Syst. Evol. Microbiol.">
        <title>The Global Catalogue of Microorganisms (GCM) 10K type strain sequencing project: providing services to taxonomists for standard genome sequencing and annotation.</title>
        <authorList>
            <consortium name="The Broad Institute Genomics Platform"/>
            <consortium name="The Broad Institute Genome Sequencing Center for Infectious Disease"/>
            <person name="Wu L."/>
            <person name="Ma J."/>
        </authorList>
    </citation>
    <scope>NUCLEOTIDE SEQUENCE [LARGE SCALE GENOMIC DNA]</scope>
    <source>
        <strain evidence="10">NBRC 108565</strain>
    </source>
</reference>
<dbReference type="InterPro" id="IPR027469">
    <property type="entry name" value="Cation_efflux_TMD_sf"/>
</dbReference>
<feature type="transmembrane region" description="Helical" evidence="7">
    <location>
        <begin position="45"/>
        <end position="67"/>
    </location>
</feature>
<evidence type="ECO:0000313" key="10">
    <source>
        <dbReference type="Proteomes" id="UP001321475"/>
    </source>
</evidence>
<feature type="transmembrane region" description="Helical" evidence="7">
    <location>
        <begin position="205"/>
        <end position="225"/>
    </location>
</feature>
<name>A0ABM8G0L6_9CELL</name>